<evidence type="ECO:0000256" key="2">
    <source>
        <dbReference type="ARBA" id="ARBA00022824"/>
    </source>
</evidence>
<dbReference type="EMBL" id="JACGWJ010000005">
    <property type="protein sequence ID" value="KAL0418212.1"/>
    <property type="molecule type" value="Genomic_DNA"/>
</dbReference>
<dbReference type="Gene3D" id="3.30.530.20">
    <property type="match status" value="1"/>
</dbReference>
<gene>
    <name evidence="5" type="ORF">Sradi_1234700</name>
</gene>
<dbReference type="InterPro" id="IPR009769">
    <property type="entry name" value="EDR2_C"/>
</dbReference>
<comment type="subcellular location">
    <subcellularLocation>
        <location evidence="1">Endoplasmic reticulum</location>
    </subcellularLocation>
</comment>
<dbReference type="Gene3D" id="2.30.29.30">
    <property type="entry name" value="Pleckstrin-homology domain (PH domain)/Phosphotyrosine-binding domain (PTB)"/>
    <property type="match status" value="1"/>
</dbReference>
<dbReference type="GO" id="GO:0008289">
    <property type="term" value="F:lipid binding"/>
    <property type="evidence" value="ECO:0007669"/>
    <property type="project" value="InterPro"/>
</dbReference>
<evidence type="ECO:0000313" key="5">
    <source>
        <dbReference type="EMBL" id="KAL0418212.1"/>
    </source>
</evidence>
<reference evidence="5" key="2">
    <citation type="journal article" date="2024" name="Plant">
        <title>Genomic evolution and insights into agronomic trait innovations of Sesamum species.</title>
        <authorList>
            <person name="Miao H."/>
            <person name="Wang L."/>
            <person name="Qu L."/>
            <person name="Liu H."/>
            <person name="Sun Y."/>
            <person name="Le M."/>
            <person name="Wang Q."/>
            <person name="Wei S."/>
            <person name="Zheng Y."/>
            <person name="Lin W."/>
            <person name="Duan Y."/>
            <person name="Cao H."/>
            <person name="Xiong S."/>
            <person name="Wang X."/>
            <person name="Wei L."/>
            <person name="Li C."/>
            <person name="Ma Q."/>
            <person name="Ju M."/>
            <person name="Zhao R."/>
            <person name="Li G."/>
            <person name="Mu C."/>
            <person name="Tian Q."/>
            <person name="Mei H."/>
            <person name="Zhang T."/>
            <person name="Gao T."/>
            <person name="Zhang H."/>
        </authorList>
    </citation>
    <scope>NUCLEOTIDE SEQUENCE</scope>
    <source>
        <strain evidence="5">G02</strain>
    </source>
</reference>
<proteinExistence type="predicted"/>
<sequence length="575" mass="65532">MGVSQSDGGRMEGWLYLIRSNRIGLQYSRKRYFVLQDHLLKSFKSVPLSPHEEAVTGDLWIWLVFSKFMNHPFDLCSFSFALILIAKSFPLDPVRSAIIDSCIRVTDNGRESIHRKVIFIFTLYNTSNHNDQLKLGANSPEEAAKWIQSFQESALKPNQNQGDFEFATREPQSLRLNCSSKHSHSIDWTAYSSSVSDAMTSDVVAPSPWKIFGCRNGLRLFKEAKDKEHHGKWDDHPAIMAVGVVDGTSEAIFQTLMSLGPSRSEWDFCFYKGSVIEHLDGHTDIVHKILYRHWLPWGMKRRDLLLRRYWRREDDGTYVILYHSVFHQKCPPKRGYVRACLKTLRELFKAKVDCSSSDFSSGELMSNNSIQPSKKELKVEVQTRVENGQNWEDVEEETVKTPSERSSLVGLHDASDEFFDVSEPLDYDQSENGWPSDFGSEVYSQKYAAKGGPEFFFIVNIQVPGSTTYNLALYYMMSTPIEDAPLLESFVKGDDAYRNSRFKLIPYISKLGIDIGSSTVARGVVSLVLGYLNNLVIEMAFLVQANTPEELPEYLIGTCRLNHLDVSKSCRRGHV</sequence>
<dbReference type="PROSITE" id="PS50848">
    <property type="entry name" value="START"/>
    <property type="match status" value="1"/>
</dbReference>
<feature type="domain" description="PH" evidence="3">
    <location>
        <begin position="8"/>
        <end position="155"/>
    </location>
</feature>
<dbReference type="SUPFAM" id="SSF50729">
    <property type="entry name" value="PH domain-like"/>
    <property type="match status" value="1"/>
</dbReference>
<name>A0AAW2UMH3_SESRA</name>
<dbReference type="PROSITE" id="PS50003">
    <property type="entry name" value="PH_DOMAIN"/>
    <property type="match status" value="1"/>
</dbReference>
<dbReference type="InterPro" id="IPR001849">
    <property type="entry name" value="PH_domain"/>
</dbReference>
<protein>
    <submittedName>
        <fullName evidence="5">Protein ENHANCED DISEASE RESISTANCE 2</fullName>
    </submittedName>
</protein>
<dbReference type="GO" id="GO:0005783">
    <property type="term" value="C:endoplasmic reticulum"/>
    <property type="evidence" value="ECO:0007669"/>
    <property type="project" value="UniProtKB-SubCell"/>
</dbReference>
<dbReference type="PANTHER" id="PTHR12136">
    <property type="entry name" value="ENHANCED DISEASE RESISTANCE-RELATED"/>
    <property type="match status" value="1"/>
</dbReference>
<dbReference type="SUPFAM" id="SSF55961">
    <property type="entry name" value="Bet v1-like"/>
    <property type="match status" value="1"/>
</dbReference>
<feature type="domain" description="START" evidence="4">
    <location>
        <begin position="188"/>
        <end position="339"/>
    </location>
</feature>
<dbReference type="InterPro" id="IPR045096">
    <property type="entry name" value="EDR2-like"/>
</dbReference>
<dbReference type="InterPro" id="IPR011993">
    <property type="entry name" value="PH-like_dom_sf"/>
</dbReference>
<dbReference type="SMART" id="SM00233">
    <property type="entry name" value="PH"/>
    <property type="match status" value="1"/>
</dbReference>
<organism evidence="5">
    <name type="scientific">Sesamum radiatum</name>
    <name type="common">Black benniseed</name>
    <dbReference type="NCBI Taxonomy" id="300843"/>
    <lineage>
        <taxon>Eukaryota</taxon>
        <taxon>Viridiplantae</taxon>
        <taxon>Streptophyta</taxon>
        <taxon>Embryophyta</taxon>
        <taxon>Tracheophyta</taxon>
        <taxon>Spermatophyta</taxon>
        <taxon>Magnoliopsida</taxon>
        <taxon>eudicotyledons</taxon>
        <taxon>Gunneridae</taxon>
        <taxon>Pentapetalae</taxon>
        <taxon>asterids</taxon>
        <taxon>lamiids</taxon>
        <taxon>Lamiales</taxon>
        <taxon>Pedaliaceae</taxon>
        <taxon>Sesamum</taxon>
    </lineage>
</organism>
<dbReference type="Pfam" id="PF01852">
    <property type="entry name" value="START"/>
    <property type="match status" value="1"/>
</dbReference>
<accession>A0AAW2UMH3</accession>
<evidence type="ECO:0000259" key="4">
    <source>
        <dbReference type="PROSITE" id="PS50848"/>
    </source>
</evidence>
<evidence type="ECO:0000259" key="3">
    <source>
        <dbReference type="PROSITE" id="PS50003"/>
    </source>
</evidence>
<comment type="caution">
    <text evidence="5">The sequence shown here is derived from an EMBL/GenBank/DDBJ whole genome shotgun (WGS) entry which is preliminary data.</text>
</comment>
<dbReference type="Pfam" id="PF07059">
    <property type="entry name" value="EDR2_C"/>
    <property type="match status" value="2"/>
</dbReference>
<dbReference type="InterPro" id="IPR023393">
    <property type="entry name" value="START-like_dom_sf"/>
</dbReference>
<reference evidence="5" key="1">
    <citation type="submission" date="2020-06" db="EMBL/GenBank/DDBJ databases">
        <authorList>
            <person name="Li T."/>
            <person name="Hu X."/>
            <person name="Zhang T."/>
            <person name="Song X."/>
            <person name="Zhang H."/>
            <person name="Dai N."/>
            <person name="Sheng W."/>
            <person name="Hou X."/>
            <person name="Wei L."/>
        </authorList>
    </citation>
    <scope>NUCLEOTIDE SEQUENCE</scope>
    <source>
        <strain evidence="5">G02</strain>
        <tissue evidence="5">Leaf</tissue>
    </source>
</reference>
<dbReference type="CDD" id="cd00177">
    <property type="entry name" value="START"/>
    <property type="match status" value="1"/>
</dbReference>
<evidence type="ECO:0000256" key="1">
    <source>
        <dbReference type="ARBA" id="ARBA00004240"/>
    </source>
</evidence>
<dbReference type="PANTHER" id="PTHR12136:SF41">
    <property type="entry name" value="PLECKSTRIN HOMOLOGY (PH) AND LIPID-BINDING START DOMAINS-CONTAINING PROTEIN"/>
    <property type="match status" value="1"/>
</dbReference>
<dbReference type="AlphaFoldDB" id="A0AAW2UMH3"/>
<keyword evidence="2" id="KW-0256">Endoplasmic reticulum</keyword>
<dbReference type="InterPro" id="IPR002913">
    <property type="entry name" value="START_lipid-bd_dom"/>
</dbReference>